<accession>A0A3N0VUE7</accession>
<dbReference type="EMBL" id="RJTX01000004">
    <property type="protein sequence ID" value="ROH95528.1"/>
    <property type="molecule type" value="Genomic_DNA"/>
</dbReference>
<dbReference type="EMBL" id="SOQW01000003">
    <property type="protein sequence ID" value="TDX92101.1"/>
    <property type="molecule type" value="Genomic_DNA"/>
</dbReference>
<dbReference type="Proteomes" id="UP000295709">
    <property type="component" value="Unassembled WGS sequence"/>
</dbReference>
<dbReference type="InterPro" id="IPR058074">
    <property type="entry name" value="Bacteriocin-like"/>
</dbReference>
<gene>
    <name evidence="2" type="ORF">BCF50_3244</name>
    <name evidence="1" type="ORF">EGI05_13400</name>
</gene>
<dbReference type="NCBIfam" id="NF047798">
    <property type="entry name" value="leader_Chryseo"/>
    <property type="match status" value="1"/>
</dbReference>
<name>A0A3N0VUE7_9FLAO</name>
<dbReference type="Proteomes" id="UP000269375">
    <property type="component" value="Unassembled WGS sequence"/>
</dbReference>
<evidence type="ECO:0000313" key="3">
    <source>
        <dbReference type="Proteomes" id="UP000269375"/>
    </source>
</evidence>
<reference evidence="3" key="1">
    <citation type="submission" date="2018-11" db="EMBL/GenBank/DDBJ databases">
        <title>Proposal to divide the Flavobacteriaceae and reorganize its genera based on Amino Acid Identity values calculated from whole genome sequences.</title>
        <authorList>
            <person name="Nicholson A.C."/>
            <person name="Gulvik C.A."/>
            <person name="Whitney A.M."/>
            <person name="Humrighouse B.W."/>
            <person name="Bell M."/>
            <person name="Holmes B."/>
            <person name="Steigerwalt A."/>
            <person name="Villarma A."/>
            <person name="Sheth M."/>
            <person name="Batra D."/>
            <person name="Pryor J."/>
            <person name="Bernardet J.-F."/>
            <person name="Hugo C."/>
            <person name="Kampfer P."/>
            <person name="Newman J."/>
            <person name="Mcquiston J.R."/>
        </authorList>
    </citation>
    <scope>NUCLEOTIDE SEQUENCE [LARGE SCALE GENOMIC DNA]</scope>
    <source>
        <strain evidence="3">DSM 15235</strain>
    </source>
</reference>
<evidence type="ECO:0000313" key="1">
    <source>
        <dbReference type="EMBL" id="ROH95528.1"/>
    </source>
</evidence>
<evidence type="ECO:0000313" key="2">
    <source>
        <dbReference type="EMBL" id="TDX92101.1"/>
    </source>
</evidence>
<reference evidence="2 4" key="2">
    <citation type="submission" date="2019-03" db="EMBL/GenBank/DDBJ databases">
        <title>Genomic Encyclopedia of Archaeal and Bacterial Type Strains, Phase II (KMG-II): from individual species to whole genera.</title>
        <authorList>
            <person name="Goeker M."/>
        </authorList>
    </citation>
    <scope>NUCLEOTIDE SEQUENCE [LARGE SCALE GENOMIC DNA]</scope>
    <source>
        <strain evidence="2 4">DSM 15235</strain>
    </source>
</reference>
<evidence type="ECO:0000313" key="4">
    <source>
        <dbReference type="Proteomes" id="UP000295709"/>
    </source>
</evidence>
<dbReference type="OrthoDB" id="1264086at2"/>
<proteinExistence type="predicted"/>
<comment type="caution">
    <text evidence="1">The sequence shown here is derived from an EMBL/GenBank/DDBJ whole genome shotgun (WGS) entry which is preliminary data.</text>
</comment>
<keyword evidence="4" id="KW-1185">Reference proteome</keyword>
<evidence type="ECO:0008006" key="5">
    <source>
        <dbReference type="Google" id="ProtNLM"/>
    </source>
</evidence>
<dbReference type="AlphaFoldDB" id="A0A3N0VUE7"/>
<organism evidence="1 3">
    <name type="scientific">Chryseobacterium daecheongense</name>
    <dbReference type="NCBI Taxonomy" id="192389"/>
    <lineage>
        <taxon>Bacteria</taxon>
        <taxon>Pseudomonadati</taxon>
        <taxon>Bacteroidota</taxon>
        <taxon>Flavobacteriia</taxon>
        <taxon>Flavobacteriales</taxon>
        <taxon>Weeksellaceae</taxon>
        <taxon>Chryseobacterium group</taxon>
        <taxon>Chryseobacterium</taxon>
    </lineage>
</organism>
<dbReference type="RefSeq" id="WP_123263562.1">
    <property type="nucleotide sequence ID" value="NZ_RJTX01000004.1"/>
</dbReference>
<sequence length="59" mass="6502">MKNLKKITRENLKNIKGGITIECAQTQASATYCIPKTAQCPPDPDGLLCVNACNKWCYV</sequence>
<protein>
    <recommendedName>
        <fullName evidence="5">Bacteriocin</fullName>
    </recommendedName>
</protein>